<dbReference type="InterPro" id="IPR006140">
    <property type="entry name" value="D-isomer_DH_NAD-bd"/>
</dbReference>
<dbReference type="CDD" id="cd12164">
    <property type="entry name" value="GDH_like_2"/>
    <property type="match status" value="1"/>
</dbReference>
<dbReference type="PANTHER" id="PTHR43333:SF1">
    <property type="entry name" value="D-ISOMER SPECIFIC 2-HYDROXYACID DEHYDROGENASE NAD-BINDING DOMAIN-CONTAINING PROTEIN"/>
    <property type="match status" value="1"/>
</dbReference>
<dbReference type="EMBL" id="JAPUBN010000021">
    <property type="protein sequence ID" value="MCZ2723454.1"/>
    <property type="molecule type" value="Genomic_DNA"/>
</dbReference>
<organism evidence="4 5">
    <name type="scientific">Marinomonas phaeophyticola</name>
    <dbReference type="NCBI Taxonomy" id="3004091"/>
    <lineage>
        <taxon>Bacteria</taxon>
        <taxon>Pseudomonadati</taxon>
        <taxon>Pseudomonadota</taxon>
        <taxon>Gammaproteobacteria</taxon>
        <taxon>Oceanospirillales</taxon>
        <taxon>Oceanospirillaceae</taxon>
        <taxon>Marinomonas</taxon>
    </lineage>
</organism>
<evidence type="ECO:0000256" key="2">
    <source>
        <dbReference type="ARBA" id="ARBA00023027"/>
    </source>
</evidence>
<feature type="domain" description="D-isomer specific 2-hydroxyacid dehydrogenase NAD-binding" evidence="3">
    <location>
        <begin position="118"/>
        <end position="287"/>
    </location>
</feature>
<comment type="caution">
    <text evidence="4">The sequence shown here is derived from an EMBL/GenBank/DDBJ whole genome shotgun (WGS) entry which is preliminary data.</text>
</comment>
<gene>
    <name evidence="4" type="ORF">O1D97_18015</name>
</gene>
<name>A0ABT4JYQ3_9GAMM</name>
<dbReference type="SUPFAM" id="SSF51735">
    <property type="entry name" value="NAD(P)-binding Rossmann-fold domains"/>
    <property type="match status" value="1"/>
</dbReference>
<sequence length="322" mass="35851">MSSIVFIHNMDAHNQDLWLKRFDTLLLNETLVLPETLSDSQAANIELAIVANPNPEVLKRFPNLIWVQSLWAGVESMVKSFRALNVNKSSDQQPTQLVRLIDPYLAKTMAEAVLTWSLYLYRNIPSYINQQSQKVWRPIPCPAIETIEVSVLGTGELGIASMNALIHQGFTVNSWSRTPKKMTDVAHYSGAEGLVTLLNKTDILICLLPLTDATHQLINKDTLSLLPKGAKLINFARGGIINHNDLMAALDEHHLSHAVLDVFEQEPLNRNSPLWSHPNISILPHISASTNIDTASKIVADNILRYRQDGTIPTAVDLSKGY</sequence>
<dbReference type="RefSeq" id="WP_269127574.1">
    <property type="nucleotide sequence ID" value="NZ_JAPUBN010000021.1"/>
</dbReference>
<keyword evidence="5" id="KW-1185">Reference proteome</keyword>
<dbReference type="PANTHER" id="PTHR43333">
    <property type="entry name" value="2-HACID_DH_C DOMAIN-CONTAINING PROTEIN"/>
    <property type="match status" value="1"/>
</dbReference>
<keyword evidence="1" id="KW-0560">Oxidoreductase</keyword>
<dbReference type="InterPro" id="IPR036291">
    <property type="entry name" value="NAD(P)-bd_dom_sf"/>
</dbReference>
<dbReference type="Gene3D" id="3.40.50.720">
    <property type="entry name" value="NAD(P)-binding Rossmann-like Domain"/>
    <property type="match status" value="2"/>
</dbReference>
<dbReference type="Pfam" id="PF02826">
    <property type="entry name" value="2-Hacid_dh_C"/>
    <property type="match status" value="1"/>
</dbReference>
<reference evidence="4" key="1">
    <citation type="submission" date="2022-12" db="EMBL/GenBank/DDBJ databases">
        <title>Marinomonas 15G1-11 sp. nov, isolated from marine algae.</title>
        <authorList>
            <person name="Butt M."/>
            <person name="Choi D.G."/>
            <person name="Kim J.M."/>
            <person name="Lee J.K."/>
            <person name="Baek J.H."/>
            <person name="Jeon C.O."/>
        </authorList>
    </citation>
    <scope>NUCLEOTIDE SEQUENCE</scope>
    <source>
        <strain evidence="4">15G1-11</strain>
    </source>
</reference>
<keyword evidence="2" id="KW-0520">NAD</keyword>
<proteinExistence type="predicted"/>
<accession>A0ABT4JYQ3</accession>
<evidence type="ECO:0000313" key="5">
    <source>
        <dbReference type="Proteomes" id="UP001149719"/>
    </source>
</evidence>
<protein>
    <submittedName>
        <fullName evidence="4">Glyoxylate/hydroxypyruvate reductase A</fullName>
    </submittedName>
</protein>
<dbReference type="Proteomes" id="UP001149719">
    <property type="component" value="Unassembled WGS sequence"/>
</dbReference>
<evidence type="ECO:0000256" key="1">
    <source>
        <dbReference type="ARBA" id="ARBA00023002"/>
    </source>
</evidence>
<evidence type="ECO:0000313" key="4">
    <source>
        <dbReference type="EMBL" id="MCZ2723454.1"/>
    </source>
</evidence>
<evidence type="ECO:0000259" key="3">
    <source>
        <dbReference type="Pfam" id="PF02826"/>
    </source>
</evidence>